<proteinExistence type="predicted"/>
<keyword evidence="3" id="KW-1185">Reference proteome</keyword>
<reference evidence="3" key="1">
    <citation type="journal article" date="2019" name="Int. J. Syst. Evol. Microbiol.">
        <title>The Global Catalogue of Microorganisms (GCM) 10K type strain sequencing project: providing services to taxonomists for standard genome sequencing and annotation.</title>
        <authorList>
            <consortium name="The Broad Institute Genomics Platform"/>
            <consortium name="The Broad Institute Genome Sequencing Center for Infectious Disease"/>
            <person name="Wu L."/>
            <person name="Ma J."/>
        </authorList>
    </citation>
    <scope>NUCLEOTIDE SEQUENCE [LARGE SCALE GENOMIC DNA]</scope>
    <source>
        <strain evidence="3">KCTC 23723</strain>
    </source>
</reference>
<evidence type="ECO:0000259" key="1">
    <source>
        <dbReference type="Pfam" id="PF08241"/>
    </source>
</evidence>
<evidence type="ECO:0000313" key="3">
    <source>
        <dbReference type="Proteomes" id="UP000634667"/>
    </source>
</evidence>
<gene>
    <name evidence="2" type="ORF">GCM10008111_03910</name>
</gene>
<accession>A0ABQ2WFJ6</accession>
<dbReference type="CDD" id="cd02440">
    <property type="entry name" value="AdoMet_MTases"/>
    <property type="match status" value="1"/>
</dbReference>
<name>A0ABQ2WFJ6_9ALTE</name>
<dbReference type="Proteomes" id="UP000634667">
    <property type="component" value="Unassembled WGS sequence"/>
</dbReference>
<feature type="domain" description="Methyltransferase type 11" evidence="1">
    <location>
        <begin position="48"/>
        <end position="147"/>
    </location>
</feature>
<sequence>MEHWDHYWLNRKTVTSFANSGYDTGYAGQLAQFWQDTFAGLAGSAVMLDLGCGNGALSLLALRSGKASTILAVDFAAIDPCQLFADDHVLLTELKQISFHPSCKMEALPFAEHHVDLAISQFGFEYSDITQSLPELFRVLQPNGKAVLLCHDAASEISLLCKAGITVLNELLKKGSLIDQLIDYAVRFAKTDAVQLDARREYNKKLIMAFQQYRMGLNDMQASFFNDIIGPFVSLMSNQSELNVCDFEHLKKQLGFELTRIADQVQAAYSIQDIRRFNDHAVKAGFNADIHPFTLNNLPFAWAITLKRT</sequence>
<dbReference type="Gene3D" id="3.40.50.150">
    <property type="entry name" value="Vaccinia Virus protein VP39"/>
    <property type="match status" value="1"/>
</dbReference>
<dbReference type="RefSeq" id="WP_189479918.1">
    <property type="nucleotide sequence ID" value="NZ_BMYR01000001.1"/>
</dbReference>
<protein>
    <recommendedName>
        <fullName evidence="1">Methyltransferase type 11 domain-containing protein</fullName>
    </recommendedName>
</protein>
<evidence type="ECO:0000313" key="2">
    <source>
        <dbReference type="EMBL" id="GGW51173.1"/>
    </source>
</evidence>
<comment type="caution">
    <text evidence="2">The sequence shown here is derived from an EMBL/GenBank/DDBJ whole genome shotgun (WGS) entry which is preliminary data.</text>
</comment>
<dbReference type="SUPFAM" id="SSF53335">
    <property type="entry name" value="S-adenosyl-L-methionine-dependent methyltransferases"/>
    <property type="match status" value="1"/>
</dbReference>
<organism evidence="2 3">
    <name type="scientific">Alishewanella tabrizica</name>
    <dbReference type="NCBI Taxonomy" id="671278"/>
    <lineage>
        <taxon>Bacteria</taxon>
        <taxon>Pseudomonadati</taxon>
        <taxon>Pseudomonadota</taxon>
        <taxon>Gammaproteobacteria</taxon>
        <taxon>Alteromonadales</taxon>
        <taxon>Alteromonadaceae</taxon>
        <taxon>Alishewanella</taxon>
    </lineage>
</organism>
<dbReference type="Pfam" id="PF08241">
    <property type="entry name" value="Methyltransf_11"/>
    <property type="match status" value="1"/>
</dbReference>
<dbReference type="EMBL" id="BMYR01000001">
    <property type="protein sequence ID" value="GGW51173.1"/>
    <property type="molecule type" value="Genomic_DNA"/>
</dbReference>
<dbReference type="InterPro" id="IPR029063">
    <property type="entry name" value="SAM-dependent_MTases_sf"/>
</dbReference>
<dbReference type="InterPro" id="IPR013216">
    <property type="entry name" value="Methyltransf_11"/>
</dbReference>